<dbReference type="OrthoDB" id="1881at2759"/>
<dbReference type="InterPro" id="IPR038175">
    <property type="entry name" value="CBM21_dom_sf"/>
</dbReference>
<feature type="region of interest" description="Disordered" evidence="1">
    <location>
        <begin position="277"/>
        <end position="326"/>
    </location>
</feature>
<evidence type="ECO:0000313" key="3">
    <source>
        <dbReference type="EMBL" id="SPO34642.1"/>
    </source>
</evidence>
<dbReference type="Proteomes" id="UP000323386">
    <property type="component" value="Unassembled WGS sequence"/>
</dbReference>
<dbReference type="GO" id="GO:0008157">
    <property type="term" value="F:protein phosphatase 1 binding"/>
    <property type="evidence" value="ECO:0007669"/>
    <property type="project" value="TreeGrafter"/>
</dbReference>
<keyword evidence="4" id="KW-1185">Reference proteome</keyword>
<dbReference type="InterPro" id="IPR005036">
    <property type="entry name" value="CBM21_dom"/>
</dbReference>
<feature type="region of interest" description="Disordered" evidence="1">
    <location>
        <begin position="896"/>
        <end position="926"/>
    </location>
</feature>
<organism evidence="3 4">
    <name type="scientific">Pseudozyma flocculosa</name>
    <dbReference type="NCBI Taxonomy" id="84751"/>
    <lineage>
        <taxon>Eukaryota</taxon>
        <taxon>Fungi</taxon>
        <taxon>Dikarya</taxon>
        <taxon>Basidiomycota</taxon>
        <taxon>Ustilaginomycotina</taxon>
        <taxon>Ustilaginomycetes</taxon>
        <taxon>Ustilaginales</taxon>
        <taxon>Ustilaginaceae</taxon>
        <taxon>Pseudozyma</taxon>
    </lineage>
</organism>
<dbReference type="Gene3D" id="2.60.40.2440">
    <property type="entry name" value="Carbohydrate binding type-21 domain"/>
    <property type="match status" value="1"/>
</dbReference>
<evidence type="ECO:0000259" key="2">
    <source>
        <dbReference type="PROSITE" id="PS51159"/>
    </source>
</evidence>
<evidence type="ECO:0000313" key="4">
    <source>
        <dbReference type="Proteomes" id="UP000323386"/>
    </source>
</evidence>
<feature type="region of interest" description="Disordered" evidence="1">
    <location>
        <begin position="98"/>
        <end position="137"/>
    </location>
</feature>
<gene>
    <name evidence="3" type="ORF">PSFLO_00113</name>
</gene>
<feature type="region of interest" description="Disordered" evidence="1">
    <location>
        <begin position="631"/>
        <end position="786"/>
    </location>
</feature>
<feature type="compositionally biased region" description="Polar residues" evidence="1">
    <location>
        <begin position="681"/>
        <end position="697"/>
    </location>
</feature>
<feature type="compositionally biased region" description="Polar residues" evidence="1">
    <location>
        <begin position="312"/>
        <end position="322"/>
    </location>
</feature>
<feature type="region of interest" description="Disordered" evidence="1">
    <location>
        <begin position="816"/>
        <end position="868"/>
    </location>
</feature>
<dbReference type="PROSITE" id="PS51159">
    <property type="entry name" value="CBM21"/>
    <property type="match status" value="1"/>
</dbReference>
<feature type="compositionally biased region" description="Low complexity" evidence="1">
    <location>
        <begin position="106"/>
        <end position="123"/>
    </location>
</feature>
<feature type="compositionally biased region" description="Polar residues" evidence="1">
    <location>
        <begin position="905"/>
        <end position="919"/>
    </location>
</feature>
<dbReference type="GO" id="GO:0005979">
    <property type="term" value="P:regulation of glycogen biosynthetic process"/>
    <property type="evidence" value="ECO:0007669"/>
    <property type="project" value="TreeGrafter"/>
</dbReference>
<dbReference type="AlphaFoldDB" id="A0A5C3ERD0"/>
<accession>A0A5C3ERD0</accession>
<dbReference type="GO" id="GO:2001069">
    <property type="term" value="F:glycogen binding"/>
    <property type="evidence" value="ECO:0007669"/>
    <property type="project" value="TreeGrafter"/>
</dbReference>
<feature type="compositionally biased region" description="Polar residues" evidence="1">
    <location>
        <begin position="652"/>
        <end position="662"/>
    </location>
</feature>
<dbReference type="Pfam" id="PF03370">
    <property type="entry name" value="CBM_21"/>
    <property type="match status" value="1"/>
</dbReference>
<dbReference type="EMBL" id="OOIP01000001">
    <property type="protein sequence ID" value="SPO34642.1"/>
    <property type="molecule type" value="Genomic_DNA"/>
</dbReference>
<evidence type="ECO:0000256" key="1">
    <source>
        <dbReference type="SAM" id="MobiDB-lite"/>
    </source>
</evidence>
<feature type="region of interest" description="Disordered" evidence="1">
    <location>
        <begin position="484"/>
        <end position="503"/>
    </location>
</feature>
<dbReference type="PANTHER" id="PTHR12307">
    <property type="entry name" value="PROTEIN PHOSPHATASE 1 REGULATORY SUBUNIT"/>
    <property type="match status" value="1"/>
</dbReference>
<proteinExistence type="predicted"/>
<feature type="compositionally biased region" description="Low complexity" evidence="1">
    <location>
        <begin position="632"/>
        <end position="651"/>
    </location>
</feature>
<sequence>MPSPSPRQETVSLSFDKAPQLAALQSSARPRNHVRSISIEPRIHAQSVFDRRARDRAGFLSPQEKMELELEREAVLQIQNAQAAKRRPKIMRLTPAFPNSRKADAGAKSPSPPSSAASSIVTASEEELATPPGAKIPFPVAKAPTSGGLAMPSTAPPLHPASRKALALKANSPGPEVSGLHIDIACIPTPSVLDQHAAASTSTLPELIRKKSGEPVKSSLKQYPSSALFNSRASSDASIPSATFARAKSVPSTPNVPKAVHFDSQLEHIKIFRVKGRPTAVSREGSPEQTETETEEEREYPFFGQRRGLPNRQGSGAKTPSPTATPPVEMEEQLLLRLPNFPSSARLSVDRDIFLERVYLSDDLRSVKGTVQVRNLSFEKWVAVRFTLDHWATVSEVSAEYSESIKDGDADRFVFSIKLNELLNWPRGAGLQDTKTMFVCLRYTVNGREIWDNNDGANYQLDFRKRQLPAQVASYPPAGEVAKTASANGGTLPRRYTTGATAPPTSRIIEMGRRSGVHGQRTKGDTVMEQLRRELDRLRSDEEDHDGAVPTSGSFIQEVTKRRSPPVSPGGSNQRAASPSVWTARYDFGASLRNPKSGSRTTDAGRAAALDYFSSRPPPSATSPIRSTFVVSAASPTGSNSGSNPGSSGSTPRITPNPSPNFQHKFGMLSPGLDHGVVQHQPASTYANTSPSGNTLTVPEPVSSSSSHRFYSFPPNRSTYSPGGSWAPDAKNDDGPGDRSPSPRHLGSVMVKPDGLVLEDYTPDGSQASPTSLTGSPNPFSPAMSVSSIESDTTVGMVSSDDARKSLADSLDRLSQMPSSRFLRDDALTPGPRPSSFAAGDTPESHGYSPSLPSSTHSPSSEIMTPDDLIRPTSMASFNELVARFCWNSDNQLPTASSDLHALGSPSSPTDASGRSTPTAVAGPLM</sequence>
<feature type="compositionally biased region" description="Low complexity" evidence="1">
    <location>
        <begin position="849"/>
        <end position="861"/>
    </location>
</feature>
<feature type="domain" description="CBM21" evidence="2">
    <location>
        <begin position="347"/>
        <end position="462"/>
    </location>
</feature>
<feature type="compositionally biased region" description="Polar residues" evidence="1">
    <location>
        <begin position="764"/>
        <end position="786"/>
    </location>
</feature>
<reference evidence="3 4" key="1">
    <citation type="submission" date="2018-03" db="EMBL/GenBank/DDBJ databases">
        <authorList>
            <person name="Guldener U."/>
        </authorList>
    </citation>
    <scope>NUCLEOTIDE SEQUENCE [LARGE SCALE GENOMIC DNA]</scope>
    <source>
        <strain evidence="3 4">DAOM196992</strain>
    </source>
</reference>
<dbReference type="InterPro" id="IPR050782">
    <property type="entry name" value="PP1_regulatory_subunit_3"/>
</dbReference>
<protein>
    <recommendedName>
        <fullName evidence="2">CBM21 domain-containing protein</fullName>
    </recommendedName>
</protein>
<feature type="compositionally biased region" description="Polar residues" evidence="1">
    <location>
        <begin position="570"/>
        <end position="579"/>
    </location>
</feature>
<name>A0A5C3ERD0_9BASI</name>
<feature type="region of interest" description="Disordered" evidence="1">
    <location>
        <begin position="538"/>
        <end position="579"/>
    </location>
</feature>
<dbReference type="GO" id="GO:0000164">
    <property type="term" value="C:protein phosphatase type 1 complex"/>
    <property type="evidence" value="ECO:0007669"/>
    <property type="project" value="TreeGrafter"/>
</dbReference>
<dbReference type="PANTHER" id="PTHR12307:SF36">
    <property type="entry name" value="GLYCOGEN-BINDING SUBUNIT 76A"/>
    <property type="match status" value="1"/>
</dbReference>